<dbReference type="PANTHER" id="PTHR40705:SF2">
    <property type="entry name" value="DUF1743 DOMAIN-CONTAINING PROTEIN"/>
    <property type="match status" value="1"/>
</dbReference>
<dbReference type="GeneID" id="5145326"/>
<accession>Q0W1P7</accession>
<name>Q0W1P7_METAR</name>
<evidence type="ECO:0000259" key="1">
    <source>
        <dbReference type="Pfam" id="PF22641"/>
    </source>
</evidence>
<dbReference type="Gene3D" id="3.30.70.2200">
    <property type="match status" value="1"/>
</dbReference>
<dbReference type="InterPro" id="IPR017674">
    <property type="entry name" value="Methan_mark_11"/>
</dbReference>
<dbReference type="NCBIfam" id="TIGR03280">
    <property type="entry name" value="methan_mark_11"/>
    <property type="match status" value="1"/>
</dbReference>
<dbReference type="PANTHER" id="PTHR40705">
    <property type="entry name" value="TRNA(ILE2) 2-AGMATINYLCYTIDINE SYNTHETASE TIAS"/>
    <property type="match status" value="1"/>
</dbReference>
<reference evidence="2 3" key="1">
    <citation type="journal article" date="2006" name="Science">
        <title>Genome of rice cluster I archaea -- the key methane producers in the rice rhizosphere.</title>
        <authorList>
            <person name="Erkel C."/>
            <person name="Kube M."/>
            <person name="Reinhardt R."/>
            <person name="Liesack W."/>
        </authorList>
    </citation>
    <scope>NUCLEOTIDE SEQUENCE [LARGE SCALE GENOMIC DNA]</scope>
    <source>
        <strain evidence="3">DSM 22066 / NBRC 105507 / MRE50</strain>
    </source>
</reference>
<feature type="domain" description="TiaS-like TCKD" evidence="1">
    <location>
        <begin position="149"/>
        <end position="206"/>
    </location>
</feature>
<dbReference type="Pfam" id="PF22641">
    <property type="entry name" value="TiaS_TCKD"/>
    <property type="match status" value="1"/>
</dbReference>
<dbReference type="eggNOG" id="arCOG01116">
    <property type="taxonomic scope" value="Archaea"/>
</dbReference>
<organism evidence="2 3">
    <name type="scientific">Methanocella arvoryzae (strain DSM 22066 / NBRC 105507 / MRE50)</name>
    <dbReference type="NCBI Taxonomy" id="351160"/>
    <lineage>
        <taxon>Archaea</taxon>
        <taxon>Methanobacteriati</taxon>
        <taxon>Methanobacteriota</taxon>
        <taxon>Stenosarchaea group</taxon>
        <taxon>Methanomicrobia</taxon>
        <taxon>Methanocellales</taxon>
        <taxon>Methanocellaceae</taxon>
        <taxon>Methanocella</taxon>
    </lineage>
</organism>
<dbReference type="RefSeq" id="WP_012034889.1">
    <property type="nucleotide sequence ID" value="NC_009464.1"/>
</dbReference>
<dbReference type="AlphaFoldDB" id="Q0W1P7"/>
<dbReference type="InterPro" id="IPR053870">
    <property type="entry name" value="TiaS-like_TCKD"/>
</dbReference>
<dbReference type="KEGG" id="rci:RCIX2650"/>
<dbReference type="EMBL" id="AM114193">
    <property type="protein sequence ID" value="CAJ37696.1"/>
    <property type="molecule type" value="Genomic_DNA"/>
</dbReference>
<evidence type="ECO:0000313" key="2">
    <source>
        <dbReference type="EMBL" id="CAJ37696.1"/>
    </source>
</evidence>
<dbReference type="PATRIC" id="fig|351160.9.peg.586"/>
<keyword evidence="3" id="KW-1185">Reference proteome</keyword>
<sequence>MEKDKAFAQKKWVLPYKNIVAIADGHGLVDIVEQSNCWGGACWAEYHYKQASPLIQSVCSYGNTMRYRVKEGHSELNLIASYAAAGIESAIVKDNTVEITYAGLGGGGVGATMSRAQAEDVIEYDITEAGGSKKSRGTIVLPRRSRVLIGVDDTDTKEEGATWSLIHNIATDLDSRNARYISHALVQLFPVPQKTQNCVSTVVEFACIDPAPLIKDFEQLLRKYTLSENTGMVVLQRFHADEVKEYATLAKSKMVTYEIAETAAKKAGVEIVIPGRGIIGALASLPYFAQPCQSVKLDLNNQ</sequence>
<dbReference type="Proteomes" id="UP000000663">
    <property type="component" value="Chromosome"/>
</dbReference>
<evidence type="ECO:0000313" key="3">
    <source>
        <dbReference type="Proteomes" id="UP000000663"/>
    </source>
</evidence>
<proteinExistence type="predicted"/>
<protein>
    <recommendedName>
        <fullName evidence="1">TiaS-like TCKD domain-containing protein</fullName>
    </recommendedName>
</protein>
<dbReference type="STRING" id="351160.RCIX2650"/>
<gene>
    <name evidence="2" type="ORF">RCIX2650</name>
</gene>